<evidence type="ECO:0000256" key="2">
    <source>
        <dbReference type="SAM" id="Phobius"/>
    </source>
</evidence>
<keyword evidence="2" id="KW-1133">Transmembrane helix</keyword>
<dbReference type="Proteomes" id="UP000659654">
    <property type="component" value="Unassembled WGS sequence"/>
</dbReference>
<reference evidence="7" key="1">
    <citation type="submission" date="2016-11" db="UniProtKB">
        <authorList>
            <consortium name="WormBaseParasite"/>
        </authorList>
    </citation>
    <scope>IDENTIFICATION</scope>
</reference>
<dbReference type="EMBL" id="CAJFDI010000004">
    <property type="protein sequence ID" value="CAD5224263.1"/>
    <property type="molecule type" value="Genomic_DNA"/>
</dbReference>
<feature type="region of interest" description="Disordered" evidence="1">
    <location>
        <begin position="1"/>
        <end position="71"/>
    </location>
</feature>
<protein>
    <submittedName>
        <fullName evidence="3">(pine wood nematode) hypothetical protein</fullName>
    </submittedName>
</protein>
<keyword evidence="2" id="KW-0472">Membrane</keyword>
<sequence>MVNFSLPKLRLGKTNKEEHVEAKTAKSRSKKSKSKRSIMKSVVEKTAVDEDDKLKMEKKPQADTNLSVGRDTPADMMPVTQAWIQATDRVRKMFEIKAKEMKRLRLANRILMVVTVFISLATLCFACYEIYAASQAQNRITDAANACRLGPGASSCAYCVRKEKWYQFGHKMRCRDRVVSCTPPAGLDCSFGDHKISCFVDEDLKERTLSN</sequence>
<dbReference type="AlphaFoldDB" id="A0A1I7SG07"/>
<dbReference type="Proteomes" id="UP000582659">
    <property type="component" value="Unassembled WGS sequence"/>
</dbReference>
<evidence type="ECO:0000313" key="3">
    <source>
        <dbReference type="EMBL" id="CAD5224263.1"/>
    </source>
</evidence>
<feature type="compositionally biased region" description="Basic residues" evidence="1">
    <location>
        <begin position="25"/>
        <end position="38"/>
    </location>
</feature>
<keyword evidence="6" id="KW-1185">Reference proteome</keyword>
<dbReference type="SMR" id="A0A1I7SG07"/>
<dbReference type="EMBL" id="CAJFCV020000004">
    <property type="protein sequence ID" value="CAG9113024.1"/>
    <property type="molecule type" value="Genomic_DNA"/>
</dbReference>
<name>A0A1I7SG07_BURXY</name>
<feature type="transmembrane region" description="Helical" evidence="2">
    <location>
        <begin position="110"/>
        <end position="131"/>
    </location>
</feature>
<feature type="compositionally biased region" description="Basic and acidic residues" evidence="1">
    <location>
        <begin position="14"/>
        <end position="24"/>
    </location>
</feature>
<dbReference type="WBParaSite" id="BXY_1197100.1">
    <property type="protein sequence ID" value="BXY_1197100.1"/>
    <property type="gene ID" value="BXY_1197100"/>
</dbReference>
<evidence type="ECO:0000313" key="6">
    <source>
        <dbReference type="Proteomes" id="UP000659654"/>
    </source>
</evidence>
<dbReference type="Proteomes" id="UP000095284">
    <property type="component" value="Unplaced"/>
</dbReference>
<evidence type="ECO:0000313" key="7">
    <source>
        <dbReference type="WBParaSite" id="BXY_1197100.1"/>
    </source>
</evidence>
<evidence type="ECO:0000313" key="4">
    <source>
        <dbReference type="EMBL" id="CAG9113024.1"/>
    </source>
</evidence>
<feature type="compositionally biased region" description="Basic and acidic residues" evidence="1">
    <location>
        <begin position="42"/>
        <end position="61"/>
    </location>
</feature>
<evidence type="ECO:0000256" key="1">
    <source>
        <dbReference type="SAM" id="MobiDB-lite"/>
    </source>
</evidence>
<organism evidence="5 7">
    <name type="scientific">Bursaphelenchus xylophilus</name>
    <name type="common">Pinewood nematode worm</name>
    <name type="synonym">Aphelenchoides xylophilus</name>
    <dbReference type="NCBI Taxonomy" id="6326"/>
    <lineage>
        <taxon>Eukaryota</taxon>
        <taxon>Metazoa</taxon>
        <taxon>Ecdysozoa</taxon>
        <taxon>Nematoda</taxon>
        <taxon>Chromadorea</taxon>
        <taxon>Rhabditida</taxon>
        <taxon>Tylenchina</taxon>
        <taxon>Tylenchomorpha</taxon>
        <taxon>Aphelenchoidea</taxon>
        <taxon>Aphelenchoididae</taxon>
        <taxon>Bursaphelenchus</taxon>
    </lineage>
</organism>
<evidence type="ECO:0000313" key="5">
    <source>
        <dbReference type="Proteomes" id="UP000095284"/>
    </source>
</evidence>
<gene>
    <name evidence="3" type="ORF">BXYJ_LOCUS7956</name>
</gene>
<keyword evidence="2" id="KW-0812">Transmembrane</keyword>
<accession>A0A1I7SG07</accession>
<proteinExistence type="predicted"/>
<reference evidence="4" key="2">
    <citation type="submission" date="2020-08" db="EMBL/GenBank/DDBJ databases">
        <authorList>
            <person name="Kikuchi T."/>
        </authorList>
    </citation>
    <scope>NUCLEOTIDE SEQUENCE</scope>
    <source>
        <strain evidence="3">Ka4C1</strain>
    </source>
</reference>